<comment type="caution">
    <text evidence="2">The sequence shown here is derived from an EMBL/GenBank/DDBJ whole genome shotgun (WGS) entry which is preliminary data.</text>
</comment>
<sequence length="313" mass="35007">MNEIDIASLCNALSIKEKESPVQILDVKLKDRGEKRLALCLVGKVLTSKVVNKDAFRDVLKRIWRVNGGVEIEPIEDNIFEFQFTNLEARQRVFSGGPWRFDNAIILLEEPTRSGEIANMEFNRTEFWVQIHNLPLLCMSEGIGLFLGRMIGDMVQPSVSNGAYMGTWWKFLWQANIPLKIKWEVETSLHAVWSCKSLKGVRESWHLSDKIGNGKVWTHRNLVTHGVHSGGLEDVFEWASGFIEDYHTSAVLPSSSSNVGVATSSKEASLVVRAYSGTLYPNLASTCNRNYSLSATLILFGAKPSFVLATPDS</sequence>
<evidence type="ECO:0000313" key="3">
    <source>
        <dbReference type="Proteomes" id="UP000323000"/>
    </source>
</evidence>
<name>A0A5C7IVH7_9ROSI</name>
<dbReference type="EMBL" id="VAHF01000001">
    <property type="protein sequence ID" value="TXG72874.1"/>
    <property type="molecule type" value="Genomic_DNA"/>
</dbReference>
<dbReference type="PANTHER" id="PTHR31286">
    <property type="entry name" value="GLYCINE-RICH CELL WALL STRUCTURAL PROTEIN 1.8-LIKE"/>
    <property type="match status" value="1"/>
</dbReference>
<organism evidence="2 3">
    <name type="scientific">Acer yangbiense</name>
    <dbReference type="NCBI Taxonomy" id="1000413"/>
    <lineage>
        <taxon>Eukaryota</taxon>
        <taxon>Viridiplantae</taxon>
        <taxon>Streptophyta</taxon>
        <taxon>Embryophyta</taxon>
        <taxon>Tracheophyta</taxon>
        <taxon>Spermatophyta</taxon>
        <taxon>Magnoliopsida</taxon>
        <taxon>eudicotyledons</taxon>
        <taxon>Gunneridae</taxon>
        <taxon>Pentapetalae</taxon>
        <taxon>rosids</taxon>
        <taxon>malvids</taxon>
        <taxon>Sapindales</taxon>
        <taxon>Sapindaceae</taxon>
        <taxon>Hippocastanoideae</taxon>
        <taxon>Acereae</taxon>
        <taxon>Acer</taxon>
    </lineage>
</organism>
<reference evidence="3" key="1">
    <citation type="journal article" date="2019" name="Gigascience">
        <title>De novo genome assembly of the endangered Acer yangbiense, a plant species with extremely small populations endemic to Yunnan Province, China.</title>
        <authorList>
            <person name="Yang J."/>
            <person name="Wariss H.M."/>
            <person name="Tao L."/>
            <person name="Zhang R."/>
            <person name="Yun Q."/>
            <person name="Hollingsworth P."/>
            <person name="Dao Z."/>
            <person name="Luo G."/>
            <person name="Guo H."/>
            <person name="Ma Y."/>
            <person name="Sun W."/>
        </authorList>
    </citation>
    <scope>NUCLEOTIDE SEQUENCE [LARGE SCALE GENOMIC DNA]</scope>
    <source>
        <strain evidence="3">cv. Malutang</strain>
    </source>
</reference>
<proteinExistence type="predicted"/>
<dbReference type="InterPro" id="IPR025558">
    <property type="entry name" value="DUF4283"/>
</dbReference>
<dbReference type="InterPro" id="IPR040256">
    <property type="entry name" value="At4g02000-like"/>
</dbReference>
<accession>A0A5C7IVH7</accession>
<dbReference type="OrthoDB" id="1002340at2759"/>
<dbReference type="AlphaFoldDB" id="A0A5C7IVH7"/>
<keyword evidence="3" id="KW-1185">Reference proteome</keyword>
<protein>
    <recommendedName>
        <fullName evidence="1">DUF4283 domain-containing protein</fullName>
    </recommendedName>
</protein>
<dbReference type="PANTHER" id="PTHR31286:SF167">
    <property type="entry name" value="OS09G0268800 PROTEIN"/>
    <property type="match status" value="1"/>
</dbReference>
<evidence type="ECO:0000313" key="2">
    <source>
        <dbReference type="EMBL" id="TXG72874.1"/>
    </source>
</evidence>
<dbReference type="Proteomes" id="UP000323000">
    <property type="component" value="Chromosome 1"/>
</dbReference>
<gene>
    <name evidence="2" type="ORF">EZV62_001453</name>
</gene>
<dbReference type="Pfam" id="PF14111">
    <property type="entry name" value="DUF4283"/>
    <property type="match status" value="1"/>
</dbReference>
<evidence type="ECO:0000259" key="1">
    <source>
        <dbReference type="Pfam" id="PF14111"/>
    </source>
</evidence>
<feature type="domain" description="DUF4283" evidence="1">
    <location>
        <begin position="35"/>
        <end position="109"/>
    </location>
</feature>